<dbReference type="EMBL" id="CAJZAG010000004">
    <property type="protein sequence ID" value="CAG9171787.1"/>
    <property type="molecule type" value="Genomic_DNA"/>
</dbReference>
<feature type="transmembrane region" description="Helical" evidence="9">
    <location>
        <begin position="12"/>
        <end position="31"/>
    </location>
</feature>
<evidence type="ECO:0000256" key="1">
    <source>
        <dbReference type="ARBA" id="ARBA00004651"/>
    </source>
</evidence>
<dbReference type="InterPro" id="IPR001851">
    <property type="entry name" value="ABC_transp_permease"/>
</dbReference>
<evidence type="ECO:0000256" key="6">
    <source>
        <dbReference type="ARBA" id="ARBA00022989"/>
    </source>
</evidence>
<keyword evidence="3" id="KW-1003">Cell membrane</keyword>
<evidence type="ECO:0000256" key="8">
    <source>
        <dbReference type="ARBA" id="ARBA00037998"/>
    </source>
</evidence>
<comment type="caution">
    <text evidence="10">The sequence shown here is derived from an EMBL/GenBank/DDBJ whole genome shotgun (WGS) entry which is preliminary data.</text>
</comment>
<reference evidence="10 11" key="1">
    <citation type="submission" date="2021-08" db="EMBL/GenBank/DDBJ databases">
        <authorList>
            <person name="Peeters C."/>
        </authorList>
    </citation>
    <scope>NUCLEOTIDE SEQUENCE [LARGE SCALE GENOMIC DNA]</scope>
    <source>
        <strain evidence="10 11">LMG 32289</strain>
    </source>
</reference>
<feature type="transmembrane region" description="Helical" evidence="9">
    <location>
        <begin position="61"/>
        <end position="84"/>
    </location>
</feature>
<dbReference type="Pfam" id="PF02653">
    <property type="entry name" value="BPD_transp_2"/>
    <property type="match status" value="1"/>
</dbReference>
<sequence>MAMFFQQFLSGLTLGGVYSLVALGLTLVYGILHVPNFAHGAFYMAGAYVSYVLMTSYGVNYWLAMLAAAGAVACLSMLADRLVFHPLRNAPEVHDMIAAIGILLFLEAGAQALWGADFHRMPTPYGQMVVLLVEPFGLTAPMQRLLIIVAAFGLMVLLHLFLTRTVTGSTIIAMAQNREGAALVGIDATRVTLLVFAISGALAAVAATLYAPINLVYPSMGNLVITKAFVIIILGGMGSIPGAIVGGLIIGMAESFGGFYVSTDYKDIIAFLLLVLILSVRPQGLFAGRMA</sequence>
<evidence type="ECO:0000313" key="11">
    <source>
        <dbReference type="Proteomes" id="UP000706525"/>
    </source>
</evidence>
<dbReference type="CDD" id="cd06582">
    <property type="entry name" value="TM_PBP1_LivH_like"/>
    <property type="match status" value="1"/>
</dbReference>
<keyword evidence="5" id="KW-0029">Amino-acid transport</keyword>
<evidence type="ECO:0000313" key="10">
    <source>
        <dbReference type="EMBL" id="CAG9171787.1"/>
    </source>
</evidence>
<feature type="transmembrane region" description="Helical" evidence="9">
    <location>
        <begin position="37"/>
        <end position="54"/>
    </location>
</feature>
<feature type="transmembrane region" description="Helical" evidence="9">
    <location>
        <begin position="96"/>
        <end position="116"/>
    </location>
</feature>
<name>A0ABN7YI93_9BURK</name>
<feature type="transmembrane region" description="Helical" evidence="9">
    <location>
        <begin position="229"/>
        <end position="253"/>
    </location>
</feature>
<keyword evidence="4 9" id="KW-0812">Transmembrane</keyword>
<feature type="transmembrane region" description="Helical" evidence="9">
    <location>
        <begin position="193"/>
        <end position="217"/>
    </location>
</feature>
<comment type="subcellular location">
    <subcellularLocation>
        <location evidence="1">Cell membrane</location>
        <topology evidence="1">Multi-pass membrane protein</topology>
    </subcellularLocation>
</comment>
<keyword evidence="2" id="KW-0813">Transport</keyword>
<proteinExistence type="inferred from homology"/>
<gene>
    <name evidence="10" type="primary">livH_10</name>
    <name evidence="10" type="ORF">LMG32289_02482</name>
</gene>
<dbReference type="PANTHER" id="PTHR11795">
    <property type="entry name" value="BRANCHED-CHAIN AMINO ACID TRANSPORT SYSTEM PERMEASE PROTEIN LIVH"/>
    <property type="match status" value="1"/>
</dbReference>
<evidence type="ECO:0000256" key="2">
    <source>
        <dbReference type="ARBA" id="ARBA00022448"/>
    </source>
</evidence>
<evidence type="ECO:0000256" key="7">
    <source>
        <dbReference type="ARBA" id="ARBA00023136"/>
    </source>
</evidence>
<dbReference type="PANTHER" id="PTHR11795:SF452">
    <property type="entry name" value="ABC TRANSPORTER PERMEASE PROTEIN"/>
    <property type="match status" value="1"/>
</dbReference>
<accession>A0ABN7YI93</accession>
<evidence type="ECO:0000256" key="5">
    <source>
        <dbReference type="ARBA" id="ARBA00022970"/>
    </source>
</evidence>
<dbReference type="InterPro" id="IPR052157">
    <property type="entry name" value="BCAA_transport_permease"/>
</dbReference>
<keyword evidence="6 9" id="KW-1133">Transmembrane helix</keyword>
<comment type="similarity">
    <text evidence="8">Belongs to the binding-protein-dependent transport system permease family. LivHM subfamily.</text>
</comment>
<feature type="transmembrane region" description="Helical" evidence="9">
    <location>
        <begin position="268"/>
        <end position="288"/>
    </location>
</feature>
<dbReference type="RefSeq" id="WP_223988455.1">
    <property type="nucleotide sequence ID" value="NZ_CAJZAG010000004.1"/>
</dbReference>
<protein>
    <submittedName>
        <fullName evidence="10">High-affinity branched-chain amino acid transport system permease protein LivH</fullName>
    </submittedName>
</protein>
<dbReference type="Proteomes" id="UP000706525">
    <property type="component" value="Unassembled WGS sequence"/>
</dbReference>
<evidence type="ECO:0000256" key="3">
    <source>
        <dbReference type="ARBA" id="ARBA00022475"/>
    </source>
</evidence>
<evidence type="ECO:0000256" key="9">
    <source>
        <dbReference type="SAM" id="Phobius"/>
    </source>
</evidence>
<evidence type="ECO:0000256" key="4">
    <source>
        <dbReference type="ARBA" id="ARBA00022692"/>
    </source>
</evidence>
<organism evidence="10 11">
    <name type="scientific">Cupriavidus pampae</name>
    <dbReference type="NCBI Taxonomy" id="659251"/>
    <lineage>
        <taxon>Bacteria</taxon>
        <taxon>Pseudomonadati</taxon>
        <taxon>Pseudomonadota</taxon>
        <taxon>Betaproteobacteria</taxon>
        <taxon>Burkholderiales</taxon>
        <taxon>Burkholderiaceae</taxon>
        <taxon>Cupriavidus</taxon>
    </lineage>
</organism>
<feature type="transmembrane region" description="Helical" evidence="9">
    <location>
        <begin position="145"/>
        <end position="162"/>
    </location>
</feature>
<keyword evidence="7 9" id="KW-0472">Membrane</keyword>
<keyword evidence="11" id="KW-1185">Reference proteome</keyword>